<reference evidence="2 3" key="1">
    <citation type="submission" date="2010-12" db="EMBL/GenBank/DDBJ databases">
        <title>The Genome Sequence of Micromonas pusilla virus SP1.</title>
        <authorList>
            <consortium name="The Broad Institute Genome Sequencing Platform"/>
            <person name="Henn M.R."/>
            <person name="Suttle C."/>
            <person name="Winget D."/>
            <person name="Chan A."/>
            <person name="Levin J."/>
            <person name="Malboeuf C."/>
            <person name="Casali M."/>
            <person name="Russ C."/>
            <person name="Lennon N."/>
            <person name="Chapman S.B."/>
            <person name="Erlich R."/>
            <person name="Young S.K."/>
            <person name="Yandava C."/>
            <person name="Zeng Q."/>
            <person name="Alvarado L."/>
            <person name="Anderson S."/>
            <person name="Berlin A."/>
            <person name="Chen Z."/>
            <person name="Freedman E."/>
            <person name="Gellesch M."/>
            <person name="Goldberg J."/>
            <person name="Green L."/>
            <person name="Griggs A."/>
            <person name="Gujja S."/>
            <person name="Heilman E.R."/>
            <person name="Heiman D."/>
            <person name="Hollinger A."/>
            <person name="Howarth C."/>
            <person name="Larson L."/>
            <person name="Mehta T."/>
            <person name="Pearson M."/>
            <person name="Roberts A."/>
            <person name="Ryan E."/>
            <person name="Saif S."/>
            <person name="Shea T."/>
            <person name="Shenoy N."/>
            <person name="Sisk P."/>
            <person name="Stolte C."/>
            <person name="Sykes S."/>
            <person name="White J."/>
            <person name="Haas B."/>
            <person name="Nusbaum C."/>
            <person name="Birren B."/>
        </authorList>
    </citation>
    <scope>NUCLEOTIDE SEQUENCE [LARGE SCALE GENOMIC DNA]</scope>
    <source>
        <strain evidence="2 3">SP1</strain>
    </source>
</reference>
<keyword evidence="3" id="KW-1185">Reference proteome</keyword>
<keyword evidence="1" id="KW-0175">Coiled coil</keyword>
<organism evidence="2 3">
    <name type="scientific">Micromonas pusilla virus SP1</name>
    <name type="common">MpV-SP1</name>
    <dbReference type="NCBI Taxonomy" id="373996"/>
    <lineage>
        <taxon>Viruses</taxon>
        <taxon>Varidnaviria</taxon>
        <taxon>Bamfordvirae</taxon>
        <taxon>Nucleocytoviricota</taxon>
        <taxon>Megaviricetes</taxon>
        <taxon>Algavirales</taxon>
        <taxon>Phycodnaviridae</taxon>
        <taxon>Prasinovirus</taxon>
        <taxon>Prasinovirus micromonas</taxon>
    </lineage>
</organism>
<organismHost>
    <name type="scientific">Micromonas pusilla</name>
    <name type="common">Picoplanktonic green alga</name>
    <name type="synonym">Chromulina pusilla</name>
    <dbReference type="NCBI Taxonomy" id="38833"/>
</organismHost>
<dbReference type="Pfam" id="PF19064">
    <property type="entry name" value="DUF5760"/>
    <property type="match status" value="1"/>
</dbReference>
<name>G9E623_MPSP1</name>
<dbReference type="InterPro" id="IPR043918">
    <property type="entry name" value="DUF5760"/>
</dbReference>
<evidence type="ECO:0000313" key="2">
    <source>
        <dbReference type="EMBL" id="AET84850.1"/>
    </source>
</evidence>
<dbReference type="EMBL" id="JF974320">
    <property type="protein sequence ID" value="AET84850.1"/>
    <property type="molecule type" value="Genomic_DNA"/>
</dbReference>
<sequence>MTTVTNELSENVSKLVDLTKQLSEAKADIKILNQEEKRLKEIVKKNMVGQGIDTINLRKGKISLRKSVRKSGINKEAVKDGLLKFFAGDEAKVEGALNAIQDGLKVKESTSLSLTGIKEKPEQEDK</sequence>
<dbReference type="Proteomes" id="UP000232710">
    <property type="component" value="Segment"/>
</dbReference>
<accession>G9E623</accession>
<evidence type="ECO:0000313" key="3">
    <source>
        <dbReference type="Proteomes" id="UP000232710"/>
    </source>
</evidence>
<proteinExistence type="predicted"/>
<gene>
    <name evidence="2" type="ORF">MPXG_00052</name>
</gene>
<feature type="coiled-coil region" evidence="1">
    <location>
        <begin position="15"/>
        <end position="42"/>
    </location>
</feature>
<protein>
    <submittedName>
        <fullName evidence="2">Uncharacterized protein</fullName>
    </submittedName>
</protein>
<evidence type="ECO:0000256" key="1">
    <source>
        <dbReference type="SAM" id="Coils"/>
    </source>
</evidence>